<dbReference type="PANTHER" id="PTHR15454">
    <property type="entry name" value="NISCHARIN RELATED"/>
    <property type="match status" value="1"/>
</dbReference>
<comment type="subcellular location">
    <subcellularLocation>
        <location evidence="1">Cytoplasm</location>
    </subcellularLocation>
</comment>
<proteinExistence type="predicted"/>
<evidence type="ECO:0000256" key="5">
    <source>
        <dbReference type="SAM" id="MobiDB-lite"/>
    </source>
</evidence>
<evidence type="ECO:0000313" key="7">
    <source>
        <dbReference type="Proteomes" id="UP000567179"/>
    </source>
</evidence>
<dbReference type="Gene3D" id="3.80.10.10">
    <property type="entry name" value="Ribonuclease Inhibitor"/>
    <property type="match status" value="2"/>
</dbReference>
<evidence type="ECO:0000256" key="1">
    <source>
        <dbReference type="ARBA" id="ARBA00004496"/>
    </source>
</evidence>
<evidence type="ECO:0000256" key="2">
    <source>
        <dbReference type="ARBA" id="ARBA00022490"/>
    </source>
</evidence>
<keyword evidence="2" id="KW-0963">Cytoplasm</keyword>
<dbReference type="InterPro" id="IPR003591">
    <property type="entry name" value="Leu-rich_rpt_typical-subtyp"/>
</dbReference>
<dbReference type="Proteomes" id="UP000567179">
    <property type="component" value="Unassembled WGS sequence"/>
</dbReference>
<accession>A0A8H5F3J2</accession>
<keyword evidence="4" id="KW-0677">Repeat</keyword>
<protein>
    <submittedName>
        <fullName evidence="6">Uncharacterized protein</fullName>
    </submittedName>
</protein>
<evidence type="ECO:0000256" key="3">
    <source>
        <dbReference type="ARBA" id="ARBA00022614"/>
    </source>
</evidence>
<dbReference type="InterPro" id="IPR032675">
    <property type="entry name" value="LRR_dom_sf"/>
</dbReference>
<sequence length="693" mass="77025">MQKQNGDDFIRDLASFIRNNERGLAESGLARRRRGAHHARADSPSPSIMTFGWLSPGVSPSQAPKPVLFSTDTHHLFYLLMRLEALGLDIGPLDISVQSPSRPTSYANIYPEQHDTDTLSLASIRSSLSMVSKISIGKSWWSPEPASIDAELKYIYSSFTKLPALAISAPGKKAIVEMLDQSIDRNAVPLLAFKNLERLECDNIDPRTLLGWDRLAESLKSLKIKKSGLEDLSDIFIQAILDEQTRNAKNLPKSQSMASFTPSSLPDTVHEDEDPEDEEAEPTTPVPSHRISLTKWSSLRHLHLPDNGLTFFPTDLLPYLKNLTHLDLSSNLFVSVPPSFGELYNLHSLNLSDNLIDSVLGIYMNLGQILSLNLSRNRIESLCGLERLLALERFDLRHNLVEESSEISRLAVLPNITEIWIDGNPLVEIEDSYRIACFDYFWKEGKTIIIDGTQPSIFERRILAPSEPLLRAEPSAARTSTPIFAIEPSRPIHATPGPTATTQKDELSSTGFSTLAPADAGPSNAKARRSRKPKRIVDLNENNFDDTSSMHSRTSSGRNHTSKKKNVEAPPAPSFAVASTAMDRNPASQPKHSRHSRYQTEYAPSSQPIPPPPEFGVPKPFSSNNARELKSNTLSRADARKARVSASVFEPPTMTSEEAIEQLDVEEYRKTIESLKKDMGDSWLKVYSQTQSS</sequence>
<feature type="compositionally biased region" description="Polar residues" evidence="5">
    <location>
        <begin position="621"/>
        <end position="635"/>
    </location>
</feature>
<gene>
    <name evidence="6" type="ORF">D9619_001855</name>
</gene>
<feature type="region of interest" description="Disordered" evidence="5">
    <location>
        <begin position="481"/>
        <end position="661"/>
    </location>
</feature>
<organism evidence="6 7">
    <name type="scientific">Psilocybe cf. subviscida</name>
    <dbReference type="NCBI Taxonomy" id="2480587"/>
    <lineage>
        <taxon>Eukaryota</taxon>
        <taxon>Fungi</taxon>
        <taxon>Dikarya</taxon>
        <taxon>Basidiomycota</taxon>
        <taxon>Agaricomycotina</taxon>
        <taxon>Agaricomycetes</taxon>
        <taxon>Agaricomycetidae</taxon>
        <taxon>Agaricales</taxon>
        <taxon>Agaricineae</taxon>
        <taxon>Strophariaceae</taxon>
        <taxon>Psilocybe</taxon>
    </lineage>
</organism>
<feature type="compositionally biased region" description="Polar residues" evidence="5">
    <location>
        <begin position="252"/>
        <end position="265"/>
    </location>
</feature>
<dbReference type="EMBL" id="JAACJJ010000028">
    <property type="protein sequence ID" value="KAF5321988.1"/>
    <property type="molecule type" value="Genomic_DNA"/>
</dbReference>
<name>A0A8H5F3J2_9AGAR</name>
<keyword evidence="3" id="KW-0433">Leucine-rich repeat</keyword>
<keyword evidence="7" id="KW-1185">Reference proteome</keyword>
<dbReference type="GO" id="GO:0005737">
    <property type="term" value="C:cytoplasm"/>
    <property type="evidence" value="ECO:0007669"/>
    <property type="project" value="UniProtKB-SubCell"/>
</dbReference>
<dbReference type="PROSITE" id="PS51450">
    <property type="entry name" value="LRR"/>
    <property type="match status" value="3"/>
</dbReference>
<feature type="compositionally biased region" description="Polar residues" evidence="5">
    <location>
        <begin position="540"/>
        <end position="559"/>
    </location>
</feature>
<dbReference type="SMART" id="SM00369">
    <property type="entry name" value="LRR_TYP"/>
    <property type="match status" value="4"/>
</dbReference>
<reference evidence="6 7" key="1">
    <citation type="journal article" date="2020" name="ISME J.">
        <title>Uncovering the hidden diversity of litter-decomposition mechanisms in mushroom-forming fungi.</title>
        <authorList>
            <person name="Floudas D."/>
            <person name="Bentzer J."/>
            <person name="Ahren D."/>
            <person name="Johansson T."/>
            <person name="Persson P."/>
            <person name="Tunlid A."/>
        </authorList>
    </citation>
    <scope>NUCLEOTIDE SEQUENCE [LARGE SCALE GENOMIC DNA]</scope>
    <source>
        <strain evidence="6 7">CBS 101986</strain>
    </source>
</reference>
<feature type="compositionally biased region" description="Acidic residues" evidence="5">
    <location>
        <begin position="270"/>
        <end position="281"/>
    </location>
</feature>
<dbReference type="Pfam" id="PF13855">
    <property type="entry name" value="LRR_8"/>
    <property type="match status" value="1"/>
</dbReference>
<dbReference type="PANTHER" id="PTHR15454:SF69">
    <property type="entry name" value="SERINE_THREONINE-PROTEIN KINASE 11-INTERACTING PROTEIN"/>
    <property type="match status" value="1"/>
</dbReference>
<dbReference type="AlphaFoldDB" id="A0A8H5F3J2"/>
<dbReference type="OrthoDB" id="676979at2759"/>
<feature type="region of interest" description="Disordered" evidence="5">
    <location>
        <begin position="250"/>
        <end position="289"/>
    </location>
</feature>
<evidence type="ECO:0000313" key="6">
    <source>
        <dbReference type="EMBL" id="KAF5321988.1"/>
    </source>
</evidence>
<comment type="caution">
    <text evidence="6">The sequence shown here is derived from an EMBL/GenBank/DDBJ whole genome shotgun (WGS) entry which is preliminary data.</text>
</comment>
<feature type="compositionally biased region" description="Polar residues" evidence="5">
    <location>
        <begin position="498"/>
        <end position="513"/>
    </location>
</feature>
<dbReference type="InterPro" id="IPR001611">
    <property type="entry name" value="Leu-rich_rpt"/>
</dbReference>
<dbReference type="SUPFAM" id="SSF52075">
    <property type="entry name" value="Outer arm dynein light chain 1"/>
    <property type="match status" value="1"/>
</dbReference>
<evidence type="ECO:0000256" key="4">
    <source>
        <dbReference type="ARBA" id="ARBA00022737"/>
    </source>
</evidence>